<feature type="compositionally biased region" description="Basic and acidic residues" evidence="1">
    <location>
        <begin position="36"/>
        <end position="54"/>
    </location>
</feature>
<accession>A0ABV3QRD4</accession>
<name>A0ABV3QRD4_9GAMM</name>
<dbReference type="Gene3D" id="1.20.120.20">
    <property type="entry name" value="Apolipoprotein"/>
    <property type="match status" value="1"/>
</dbReference>
<comment type="caution">
    <text evidence="2">The sequence shown here is derived from an EMBL/GenBank/DDBJ whole genome shotgun (WGS) entry which is preliminary data.</text>
</comment>
<keyword evidence="3" id="KW-1185">Reference proteome</keyword>
<evidence type="ECO:0000313" key="3">
    <source>
        <dbReference type="Proteomes" id="UP001556170"/>
    </source>
</evidence>
<dbReference type="Proteomes" id="UP001556170">
    <property type="component" value="Unassembled WGS sequence"/>
</dbReference>
<gene>
    <name evidence="2" type="ORF">ABQJ56_13075</name>
</gene>
<feature type="compositionally biased region" description="Polar residues" evidence="1">
    <location>
        <begin position="1"/>
        <end position="14"/>
    </location>
</feature>
<protein>
    <submittedName>
        <fullName evidence="2">YqjD family protein</fullName>
    </submittedName>
</protein>
<proteinExistence type="predicted"/>
<evidence type="ECO:0000313" key="2">
    <source>
        <dbReference type="EMBL" id="MEW9625156.1"/>
    </source>
</evidence>
<organism evidence="2 3">
    <name type="scientific">Rhodanobacter geophilus</name>
    <dbReference type="NCBI Taxonomy" id="3162488"/>
    <lineage>
        <taxon>Bacteria</taxon>
        <taxon>Pseudomonadati</taxon>
        <taxon>Pseudomonadota</taxon>
        <taxon>Gammaproteobacteria</taxon>
        <taxon>Lysobacterales</taxon>
        <taxon>Rhodanobacteraceae</taxon>
        <taxon>Rhodanobacter</taxon>
    </lineage>
</organism>
<reference evidence="2 3" key="1">
    <citation type="submission" date="2024-06" db="EMBL/GenBank/DDBJ databases">
        <authorList>
            <person name="Woo H."/>
        </authorList>
    </citation>
    <scope>NUCLEOTIDE SEQUENCE [LARGE SCALE GENOMIC DNA]</scope>
    <source>
        <strain evidence="2 3">S2-g</strain>
    </source>
</reference>
<evidence type="ECO:0000256" key="1">
    <source>
        <dbReference type="SAM" id="MobiDB-lite"/>
    </source>
</evidence>
<feature type="compositionally biased region" description="Basic and acidic residues" evidence="1">
    <location>
        <begin position="15"/>
        <end position="24"/>
    </location>
</feature>
<feature type="region of interest" description="Disordered" evidence="1">
    <location>
        <begin position="1"/>
        <end position="75"/>
    </location>
</feature>
<feature type="compositionally biased region" description="Basic and acidic residues" evidence="1">
    <location>
        <begin position="63"/>
        <end position="75"/>
    </location>
</feature>
<dbReference type="EMBL" id="JBFOHL010000011">
    <property type="protein sequence ID" value="MEW9625156.1"/>
    <property type="molecule type" value="Genomic_DNA"/>
</dbReference>
<sequence length="120" mass="13101">MNKQAATTENGTTSRIDEGAERVKQATSSAVASTKEAVERAADHVEESLHRATDKVAAGANRASEKLSDAGERSRAAYDATMDRADEWLEQVRDYVREKPVQSMAIALGAGWLLARLLRR</sequence>
<dbReference type="RefSeq" id="WP_367845448.1">
    <property type="nucleotide sequence ID" value="NZ_JBFOHL010000011.1"/>
</dbReference>